<dbReference type="InterPro" id="IPR007251">
    <property type="entry name" value="Iron_permease_Fet4"/>
</dbReference>
<evidence type="ECO:0000313" key="3">
    <source>
        <dbReference type="Proteomes" id="UP001583177"/>
    </source>
</evidence>
<feature type="transmembrane region" description="Helical" evidence="1">
    <location>
        <begin position="321"/>
        <end position="343"/>
    </location>
</feature>
<feature type="transmembrane region" description="Helical" evidence="1">
    <location>
        <begin position="434"/>
        <end position="453"/>
    </location>
</feature>
<evidence type="ECO:0000313" key="2">
    <source>
        <dbReference type="EMBL" id="KAL1853213.1"/>
    </source>
</evidence>
<evidence type="ECO:0000256" key="1">
    <source>
        <dbReference type="SAM" id="Phobius"/>
    </source>
</evidence>
<keyword evidence="1" id="KW-0812">Transmembrane</keyword>
<dbReference type="Pfam" id="PF04120">
    <property type="entry name" value="Iron_permease"/>
    <property type="match status" value="4"/>
</dbReference>
<reference evidence="2 3" key="1">
    <citation type="journal article" date="2024" name="IMA Fungus">
        <title>IMA Genome - F19 : A genome assembly and annotation guide to empower mycologists, including annotated draft genome sequences of Ceratocystis pirilliformis, Diaporthe australafricana, Fusarium ophioides, Paecilomyces lecythidis, and Sporothrix stenoceras.</title>
        <authorList>
            <person name="Aylward J."/>
            <person name="Wilson A.M."/>
            <person name="Visagie C.M."/>
            <person name="Spraker J."/>
            <person name="Barnes I."/>
            <person name="Buitendag C."/>
            <person name="Ceriani C."/>
            <person name="Del Mar Angel L."/>
            <person name="du Plessis D."/>
            <person name="Fuchs T."/>
            <person name="Gasser K."/>
            <person name="Kramer D."/>
            <person name="Li W."/>
            <person name="Munsamy K."/>
            <person name="Piso A."/>
            <person name="Price J.L."/>
            <person name="Sonnekus B."/>
            <person name="Thomas C."/>
            <person name="van der Nest A."/>
            <person name="van Dijk A."/>
            <person name="van Heerden A."/>
            <person name="van Vuuren N."/>
            <person name="Yilmaz N."/>
            <person name="Duong T.A."/>
            <person name="van der Merwe N.A."/>
            <person name="Wingfield M.J."/>
            <person name="Wingfield B.D."/>
        </authorList>
    </citation>
    <scope>NUCLEOTIDE SEQUENCE [LARGE SCALE GENOMIC DNA]</scope>
    <source>
        <strain evidence="2 3">CMW 18300</strain>
    </source>
</reference>
<feature type="transmembrane region" description="Helical" evidence="1">
    <location>
        <begin position="98"/>
        <end position="117"/>
    </location>
</feature>
<dbReference type="EMBL" id="JAWRVE010000151">
    <property type="protein sequence ID" value="KAL1853213.1"/>
    <property type="molecule type" value="Genomic_DNA"/>
</dbReference>
<accession>A0ABR3W501</accession>
<name>A0ABR3W501_9PEZI</name>
<organism evidence="2 3">
    <name type="scientific">Diaporthe australafricana</name>
    <dbReference type="NCBI Taxonomy" id="127596"/>
    <lineage>
        <taxon>Eukaryota</taxon>
        <taxon>Fungi</taxon>
        <taxon>Dikarya</taxon>
        <taxon>Ascomycota</taxon>
        <taxon>Pezizomycotina</taxon>
        <taxon>Sordariomycetes</taxon>
        <taxon>Sordariomycetidae</taxon>
        <taxon>Diaporthales</taxon>
        <taxon>Diaporthaceae</taxon>
        <taxon>Diaporthe</taxon>
    </lineage>
</organism>
<gene>
    <name evidence="2" type="primary">FET4</name>
    <name evidence="2" type="ORF">Daus18300_011861</name>
</gene>
<keyword evidence="1" id="KW-0472">Membrane</keyword>
<feature type="transmembrane region" description="Helical" evidence="1">
    <location>
        <begin position="355"/>
        <end position="374"/>
    </location>
</feature>
<keyword evidence="1" id="KW-1133">Transmembrane helix</keyword>
<protein>
    <submittedName>
        <fullName evidence="2">Low-affinity Fe(2+) transport protein</fullName>
    </submittedName>
</protein>
<sequence length="547" mass="60886">MGLNPFRSVKTFFHDLKNAPDAQYITSAAAPTQFPSQESFNLPEKVHYLETSARLSRHFTHASLEQVGQVGAAPLPPRPEKKKTNVLDAVVRAAGSRWTLGVVLLLLIVWGVLGAVFGPTDTWQVILQDVSSIQAYTSATLLMRQQNNNTRGLLQRICGLISRSESNERMVRSLTAEQRARLRSSTQKIRSEVIDSLHHKQDMFDKISNGVAKATGSMIALIIYWAGIIGWVFSGLPLKFSDTWQLDVNTATALEITFTTVFLQNIRSSHDKHLDKTVQGIERLDTEIEMQLRRMTGDMTPNPTIASEPFKLNRWVKGLDIYAYIIAGSIGLVISAFVFGTWILVGDPMEFDDNWFLIIGTYTGLIGFIDGFILKNVDAREAKLSMKHFDRLIAQDTKIFALIGIEVPASEHVVKDSLNIRISKTVGRWVESTTASWGSILTVFALLIVASAMQWTETGQLLCNTPTMIVEGFLLLTLIQAENIADEKKRVTYEDILNRRLVLDKHLAAWGGMDGDDSDGMSFDEKDGVVVQTFNINGQDVEMGGSF</sequence>
<dbReference type="Proteomes" id="UP001583177">
    <property type="component" value="Unassembled WGS sequence"/>
</dbReference>
<feature type="transmembrane region" description="Helical" evidence="1">
    <location>
        <begin position="214"/>
        <end position="233"/>
    </location>
</feature>
<keyword evidence="3" id="KW-1185">Reference proteome</keyword>
<proteinExistence type="predicted"/>
<comment type="caution">
    <text evidence="2">The sequence shown here is derived from an EMBL/GenBank/DDBJ whole genome shotgun (WGS) entry which is preliminary data.</text>
</comment>